<dbReference type="SMART" id="SM00028">
    <property type="entry name" value="TPR"/>
    <property type="match status" value="2"/>
</dbReference>
<dbReference type="CDD" id="cd06257">
    <property type="entry name" value="DnaJ"/>
    <property type="match status" value="1"/>
</dbReference>
<evidence type="ECO:0000256" key="3">
    <source>
        <dbReference type="ARBA" id="ARBA00022824"/>
    </source>
</evidence>
<feature type="repeat" description="TPR" evidence="4">
    <location>
        <begin position="16"/>
        <end position="49"/>
    </location>
</feature>
<dbReference type="PROSITE" id="PS50076">
    <property type="entry name" value="DNAJ_2"/>
    <property type="match status" value="1"/>
</dbReference>
<organism evidence="6 7">
    <name type="scientific">Caligus rogercresseyi</name>
    <name type="common">Sea louse</name>
    <dbReference type="NCBI Taxonomy" id="217165"/>
    <lineage>
        <taxon>Eukaryota</taxon>
        <taxon>Metazoa</taxon>
        <taxon>Ecdysozoa</taxon>
        <taxon>Arthropoda</taxon>
        <taxon>Crustacea</taxon>
        <taxon>Multicrustacea</taxon>
        <taxon>Hexanauplia</taxon>
        <taxon>Copepoda</taxon>
        <taxon>Siphonostomatoida</taxon>
        <taxon>Caligidae</taxon>
        <taxon>Caligus</taxon>
    </lineage>
</organism>
<dbReference type="GO" id="GO:0051087">
    <property type="term" value="F:protein-folding chaperone binding"/>
    <property type="evidence" value="ECO:0007669"/>
    <property type="project" value="TreeGrafter"/>
</dbReference>
<proteinExistence type="predicted"/>
<keyword evidence="2" id="KW-0732">Signal</keyword>
<dbReference type="PANTHER" id="PTHR44140:SF2">
    <property type="entry name" value="LD25575P"/>
    <property type="match status" value="1"/>
</dbReference>
<evidence type="ECO:0000256" key="1">
    <source>
        <dbReference type="ARBA" id="ARBA00004240"/>
    </source>
</evidence>
<comment type="subcellular location">
    <subcellularLocation>
        <location evidence="1">Endoplasmic reticulum</location>
    </subcellularLocation>
</comment>
<gene>
    <name evidence="6" type="ORF">FKW44_005989</name>
</gene>
<dbReference type="AlphaFoldDB" id="A0A7T8KCQ1"/>
<dbReference type="Gene3D" id="1.10.287.110">
    <property type="entry name" value="DnaJ domain"/>
    <property type="match status" value="1"/>
</dbReference>
<dbReference type="PANTHER" id="PTHR44140">
    <property type="entry name" value="LD25575P"/>
    <property type="match status" value="1"/>
</dbReference>
<dbReference type="InterPro" id="IPR036869">
    <property type="entry name" value="J_dom_sf"/>
</dbReference>
<dbReference type="InterPro" id="IPR011990">
    <property type="entry name" value="TPR-like_helical_dom_sf"/>
</dbReference>
<sequence>MPSPTSDPYEAHLGQHGGFFKLSELHYQLGETDESLNEIRECLKLDPEHKDCYPFYKKIKKVAKLLVNAKDAVEGQDWAECINAAQKVLKNEPSIQNVRFIAYDRQCKCLSENGEPKEAQKACTLAIRIREEPRLYCDRAESFLSEDLYEEAIADYRKALDLEENFQRAKEGMSVALKRQKQASKRDYYKILGLKRNASKREVAKAYRKLALKWHPDNFQDEDDKKKAEKKFMDIASAKEVLTDDGKTNYYYSSFI</sequence>
<protein>
    <recommendedName>
        <fullName evidence="5">J domain-containing protein</fullName>
    </recommendedName>
</protein>
<dbReference type="SUPFAM" id="SSF48452">
    <property type="entry name" value="TPR-like"/>
    <property type="match status" value="1"/>
</dbReference>
<dbReference type="PROSITE" id="PS50005">
    <property type="entry name" value="TPR"/>
    <property type="match status" value="2"/>
</dbReference>
<evidence type="ECO:0000313" key="6">
    <source>
        <dbReference type="EMBL" id="QQP53487.1"/>
    </source>
</evidence>
<name>A0A7T8KCQ1_CALRO</name>
<accession>A0A7T8KCQ1</accession>
<dbReference type="GO" id="GO:0034975">
    <property type="term" value="P:protein folding in endoplasmic reticulum"/>
    <property type="evidence" value="ECO:0007669"/>
    <property type="project" value="TreeGrafter"/>
</dbReference>
<keyword evidence="7" id="KW-1185">Reference proteome</keyword>
<feature type="domain" description="J" evidence="5">
    <location>
        <begin position="187"/>
        <end position="256"/>
    </location>
</feature>
<dbReference type="GO" id="GO:0005783">
    <property type="term" value="C:endoplasmic reticulum"/>
    <property type="evidence" value="ECO:0007669"/>
    <property type="project" value="UniProtKB-SubCell"/>
</dbReference>
<dbReference type="OrthoDB" id="1726119at2759"/>
<dbReference type="PRINTS" id="PR00625">
    <property type="entry name" value="JDOMAIN"/>
</dbReference>
<evidence type="ECO:0000256" key="4">
    <source>
        <dbReference type="PROSITE-ProRule" id="PRU00339"/>
    </source>
</evidence>
<dbReference type="Pfam" id="PF00226">
    <property type="entry name" value="DnaJ"/>
    <property type="match status" value="1"/>
</dbReference>
<dbReference type="GO" id="GO:0051787">
    <property type="term" value="F:misfolded protein binding"/>
    <property type="evidence" value="ECO:0007669"/>
    <property type="project" value="TreeGrafter"/>
</dbReference>
<dbReference type="SMART" id="SM00271">
    <property type="entry name" value="DnaJ"/>
    <property type="match status" value="1"/>
</dbReference>
<dbReference type="Pfam" id="PF13181">
    <property type="entry name" value="TPR_8"/>
    <property type="match status" value="2"/>
</dbReference>
<evidence type="ECO:0000256" key="2">
    <source>
        <dbReference type="ARBA" id="ARBA00022729"/>
    </source>
</evidence>
<dbReference type="EMBL" id="CP045893">
    <property type="protein sequence ID" value="QQP53487.1"/>
    <property type="molecule type" value="Genomic_DNA"/>
</dbReference>
<keyword evidence="3" id="KW-0256">Endoplasmic reticulum</keyword>
<feature type="repeat" description="TPR" evidence="4">
    <location>
        <begin position="133"/>
        <end position="166"/>
    </location>
</feature>
<evidence type="ECO:0000313" key="7">
    <source>
        <dbReference type="Proteomes" id="UP000595437"/>
    </source>
</evidence>
<dbReference type="InterPro" id="IPR019734">
    <property type="entry name" value="TPR_rpt"/>
</dbReference>
<reference evidence="7" key="1">
    <citation type="submission" date="2021-01" db="EMBL/GenBank/DDBJ databases">
        <title>Caligus Genome Assembly.</title>
        <authorList>
            <person name="Gallardo-Escarate C."/>
        </authorList>
    </citation>
    <scope>NUCLEOTIDE SEQUENCE [LARGE SCALE GENOMIC DNA]</scope>
</reference>
<keyword evidence="4" id="KW-0802">TPR repeat</keyword>
<dbReference type="Proteomes" id="UP000595437">
    <property type="component" value="Chromosome 4"/>
</dbReference>
<evidence type="ECO:0000259" key="5">
    <source>
        <dbReference type="PROSITE" id="PS50076"/>
    </source>
</evidence>
<dbReference type="Gene3D" id="1.25.40.10">
    <property type="entry name" value="Tetratricopeptide repeat domain"/>
    <property type="match status" value="1"/>
</dbReference>
<dbReference type="InterPro" id="IPR001623">
    <property type="entry name" value="DnaJ_domain"/>
</dbReference>
<dbReference type="InterPro" id="IPR051727">
    <property type="entry name" value="DnaJ_C3_Co-chaperones"/>
</dbReference>
<dbReference type="SUPFAM" id="SSF46565">
    <property type="entry name" value="Chaperone J-domain"/>
    <property type="match status" value="1"/>
</dbReference>